<dbReference type="InterPro" id="IPR009061">
    <property type="entry name" value="DNA-bd_dom_put_sf"/>
</dbReference>
<dbReference type="Gene3D" id="1.10.1660.10">
    <property type="match status" value="1"/>
</dbReference>
<dbReference type="InterPro" id="IPR000551">
    <property type="entry name" value="MerR-type_HTH_dom"/>
</dbReference>
<name>A0A1I4F1N6_9HYPH</name>
<keyword evidence="1" id="KW-0001">2Fe-2S</keyword>
<dbReference type="PROSITE" id="PS00552">
    <property type="entry name" value="HTH_MERR_1"/>
    <property type="match status" value="1"/>
</dbReference>
<dbReference type="SUPFAM" id="SSF46955">
    <property type="entry name" value="Putative DNA-binding domain"/>
    <property type="match status" value="1"/>
</dbReference>
<evidence type="ECO:0000313" key="6">
    <source>
        <dbReference type="EMBL" id="SFL11479.1"/>
    </source>
</evidence>
<dbReference type="SMART" id="SM00422">
    <property type="entry name" value="HTH_MERR"/>
    <property type="match status" value="1"/>
</dbReference>
<organism evidence="6 7">
    <name type="scientific">Pseudovibrio ascidiaceicola</name>
    <dbReference type="NCBI Taxonomy" id="285279"/>
    <lineage>
        <taxon>Bacteria</taxon>
        <taxon>Pseudomonadati</taxon>
        <taxon>Pseudomonadota</taxon>
        <taxon>Alphaproteobacteria</taxon>
        <taxon>Hyphomicrobiales</taxon>
        <taxon>Stappiaceae</taxon>
        <taxon>Pseudovibrio</taxon>
    </lineage>
</organism>
<keyword evidence="4" id="KW-0238">DNA-binding</keyword>
<accession>A0A1I4F1N6</accession>
<evidence type="ECO:0000259" key="5">
    <source>
        <dbReference type="PROSITE" id="PS50937"/>
    </source>
</evidence>
<dbReference type="PROSITE" id="PS50937">
    <property type="entry name" value="HTH_MERR_2"/>
    <property type="match status" value="1"/>
</dbReference>
<dbReference type="RefSeq" id="WP_093523515.1">
    <property type="nucleotide sequence ID" value="NZ_FOSK01000017.1"/>
</dbReference>
<evidence type="ECO:0000256" key="2">
    <source>
        <dbReference type="ARBA" id="ARBA00023004"/>
    </source>
</evidence>
<keyword evidence="1" id="KW-0479">Metal-binding</keyword>
<keyword evidence="2" id="KW-0408">Iron</keyword>
<dbReference type="EMBL" id="FOSK01000017">
    <property type="protein sequence ID" value="SFL11479.1"/>
    <property type="molecule type" value="Genomic_DNA"/>
</dbReference>
<feature type="domain" description="HTH merR-type" evidence="5">
    <location>
        <begin position="6"/>
        <end position="74"/>
    </location>
</feature>
<dbReference type="NCBIfam" id="TIGR01950">
    <property type="entry name" value="SoxR"/>
    <property type="match status" value="1"/>
</dbReference>
<dbReference type="PANTHER" id="PTHR30204:SF0">
    <property type="entry name" value="REDOX-SENSITIVE TRANSCRIPTIONAL ACTIVATOR SOXR"/>
    <property type="match status" value="1"/>
</dbReference>
<dbReference type="PANTHER" id="PTHR30204">
    <property type="entry name" value="REDOX-CYCLING DRUG-SENSING TRANSCRIPTIONAL ACTIVATOR SOXR"/>
    <property type="match status" value="1"/>
</dbReference>
<keyword evidence="7" id="KW-1185">Reference proteome</keyword>
<dbReference type="PRINTS" id="PR00040">
    <property type="entry name" value="HTHMERR"/>
</dbReference>
<evidence type="ECO:0000256" key="3">
    <source>
        <dbReference type="ARBA" id="ARBA00023014"/>
    </source>
</evidence>
<comment type="caution">
    <text evidence="6">The sequence shown here is derived from an EMBL/GenBank/DDBJ whole genome shotgun (WGS) entry which is preliminary data.</text>
</comment>
<evidence type="ECO:0000313" key="7">
    <source>
        <dbReference type="Proteomes" id="UP000199598"/>
    </source>
</evidence>
<proteinExistence type="predicted"/>
<dbReference type="InterPro" id="IPR047057">
    <property type="entry name" value="MerR_fam"/>
</dbReference>
<sequence length="158" mass="17725">MKHSDVMTIGELAERSGLTTSAIRFYETKGIVTASRNAGGQRRFMRADIRRLAFALVAQEFGFTIKEISEQLGTLPPGRAPNKAEWKRLSQQFKVHLDERITRMERLRSQLEGCMGCGCLSLDKCELYNAGDAAASYGRGPRFIYGDKSFRQQAEPAE</sequence>
<keyword evidence="3" id="KW-0411">Iron-sulfur</keyword>
<gene>
    <name evidence="6" type="ORF">SAMN04488518_1175</name>
</gene>
<dbReference type="Proteomes" id="UP000199598">
    <property type="component" value="Unassembled WGS sequence"/>
</dbReference>
<evidence type="ECO:0000256" key="1">
    <source>
        <dbReference type="ARBA" id="ARBA00022714"/>
    </source>
</evidence>
<dbReference type="InterPro" id="IPR010211">
    <property type="entry name" value="Redox-sen_tscrpt-act_SoxR"/>
</dbReference>
<protein>
    <submittedName>
        <fullName evidence="6">Transcriptional regulator, MerR family</fullName>
    </submittedName>
</protein>
<evidence type="ECO:0000256" key="4">
    <source>
        <dbReference type="ARBA" id="ARBA00023125"/>
    </source>
</evidence>
<reference evidence="6 7" key="1">
    <citation type="submission" date="2016-10" db="EMBL/GenBank/DDBJ databases">
        <authorList>
            <person name="Varghese N."/>
            <person name="Submissions S."/>
        </authorList>
    </citation>
    <scope>NUCLEOTIDE SEQUENCE [LARGE SCALE GENOMIC DNA]</scope>
    <source>
        <strain evidence="6 7">DSM 16392</strain>
    </source>
</reference>
<dbReference type="Pfam" id="PF13411">
    <property type="entry name" value="MerR_1"/>
    <property type="match status" value="1"/>
</dbReference>